<evidence type="ECO:0000313" key="3">
    <source>
        <dbReference type="Proteomes" id="UP000290195"/>
    </source>
</evidence>
<evidence type="ECO:0000313" key="2">
    <source>
        <dbReference type="EMBL" id="ATZ81488.1"/>
    </source>
</evidence>
<sequence length="767" mass="89618">MSDDDGIILDSSVDDMFTMESCTLDGYDEIGTRENDNNRKYASFNGITEDKCKMDETMITTEITTEVTITTTKTKTPKVTTIPDNYNDANLKKNAQTTNGIVGHNNNNNNNHHYGHKNYLENRNRDDDEGNTQCRMDDDEYDYEDDDDDGINITIASPTIPSLMDVRLNNNTNALTELEISNDVISKPTTTITSTTMDENEENNKLNKVVDQADFNAENIIEDIGIREELNKLVTNSIILPTLKCITVKYNNQIILISSSTPISSRLASIFWVYPKIYVKQQMPFLNEFNKIIANSTYTPEMMTAHDKHGNEIYRSCKYAVFSVKYKKNFVTNARANDTKASDSGNIDSNIIKPDGFKKSNTGIYHYLDFAAVIIENGKIIDYAIHGFVSNIAEMIHIHKPSRVYYNARRGDALDVFMNYQYQPFYESCYGKLTPTIINRTNDFFNPLAFCERQDIYCALCNCLRDVRGLLFKLPEQISIVNNYTKQSTPTEYAPHNHHNDNNNIAEYNSQYTYNEYQYQPYYQLEQYPTDYYYYPQIQQYTPTYPYYESNNVMPIPINSFYTEESSTKTSVPIPAKELTPTPASSPTPSSLSSSSSSTTTTTTVRSVRKSDHSNYNQRYSNAKDRQNYKYTPNKKHEKFIDKQQQQYRRRYNSQTSTRPQYHHHHQQQQKHYHNYNQNHDTHYEQQPQNRSRQMIDRYKYYLDKYRHHQFHYANNPFRRINPIGKNHLMQPDYNTQKRRIQYALKKPGAFNGFRNERRNLDSKYYS</sequence>
<protein>
    <submittedName>
        <fullName evidence="2">GrBNV_gp78-like protein</fullName>
    </submittedName>
</protein>
<proteinExistence type="predicted"/>
<dbReference type="Proteomes" id="UP000290195">
    <property type="component" value="Segment"/>
</dbReference>
<evidence type="ECO:0000256" key="1">
    <source>
        <dbReference type="SAM" id="MobiDB-lite"/>
    </source>
</evidence>
<organism evidence="2">
    <name type="scientific">Drosophila innubila nudivirus</name>
    <dbReference type="NCBI Taxonomy" id="2057187"/>
    <lineage>
        <taxon>Viruses</taxon>
        <taxon>Viruses incertae sedis</taxon>
        <taxon>Naldaviricetes</taxon>
        <taxon>Lefavirales</taxon>
        <taxon>Nudiviridae</taxon>
        <taxon>Alphanudivirus</taxon>
        <taxon>Alphanudivirus droinnubilae</taxon>
    </lineage>
</organism>
<feature type="compositionally biased region" description="Low complexity" evidence="1">
    <location>
        <begin position="580"/>
        <end position="604"/>
    </location>
</feature>
<reference evidence="2" key="1">
    <citation type="journal article" date="2018" name="Infect. Genet. Evol.">
        <title>The dynamic evolution of Drosophila innubila Nudivirus.</title>
        <authorList>
            <person name="Hill T."/>
            <person name="Unckless R.L."/>
        </authorList>
    </citation>
    <scope>NUCLEOTIDE SEQUENCE [LARGE SCALE GENOMIC DNA]</scope>
    <source>
        <strain evidence="2">DiNV_CH01M</strain>
    </source>
</reference>
<feature type="compositionally biased region" description="Basic residues" evidence="1">
    <location>
        <begin position="661"/>
        <end position="672"/>
    </location>
</feature>
<feature type="region of interest" description="Disordered" evidence="1">
    <location>
        <begin position="569"/>
        <end position="672"/>
    </location>
</feature>
<feature type="compositionally biased region" description="Acidic residues" evidence="1">
    <location>
        <begin position="137"/>
        <end position="149"/>
    </location>
</feature>
<dbReference type="EMBL" id="MF966379">
    <property type="protein sequence ID" value="ATZ81488.1"/>
    <property type="molecule type" value="Genomic_DNA"/>
</dbReference>
<accession>A0A2H4UX46</accession>
<keyword evidence="3" id="KW-1185">Reference proteome</keyword>
<name>A0A2H4UX46_9VIRU</name>
<gene>
    <name evidence="2" type="ORF">DiNV_CH01M_ORF6</name>
</gene>
<feature type="region of interest" description="Disordered" evidence="1">
    <location>
        <begin position="121"/>
        <end position="149"/>
    </location>
</feature>
<dbReference type="OrthoDB" id="14504at10239"/>